<dbReference type="AlphaFoldDB" id="A0A1G7W2U0"/>
<gene>
    <name evidence="4" type="ORF">SAMN04488136_101142</name>
</gene>
<dbReference type="GO" id="GO:0005524">
    <property type="term" value="F:ATP binding"/>
    <property type="evidence" value="ECO:0007669"/>
    <property type="project" value="UniProtKB-KW"/>
</dbReference>
<dbReference type="Gene3D" id="3.40.50.2300">
    <property type="match status" value="1"/>
</dbReference>
<evidence type="ECO:0000256" key="1">
    <source>
        <dbReference type="ARBA" id="ARBA00022741"/>
    </source>
</evidence>
<dbReference type="PANTHER" id="PTHR43384">
    <property type="entry name" value="SEPTUM SITE-DETERMINING PROTEIN MIND HOMOLOG, CHLOROPLASTIC-RELATED"/>
    <property type="match status" value="1"/>
</dbReference>
<keyword evidence="2" id="KW-0067">ATP-binding</keyword>
<proteinExistence type="predicted"/>
<keyword evidence="1" id="KW-0547">Nucleotide-binding</keyword>
<dbReference type="RefSeq" id="WP_093268299.1">
    <property type="nucleotide sequence ID" value="NZ_FNDD01000001.1"/>
</dbReference>
<dbReference type="STRING" id="861298.SAMN04488136_101142"/>
<evidence type="ECO:0000256" key="2">
    <source>
        <dbReference type="ARBA" id="ARBA00022840"/>
    </source>
</evidence>
<dbReference type="InterPro" id="IPR025669">
    <property type="entry name" value="AAA_dom"/>
</dbReference>
<dbReference type="GO" id="GO:0051782">
    <property type="term" value="P:negative regulation of cell division"/>
    <property type="evidence" value="ECO:0007669"/>
    <property type="project" value="TreeGrafter"/>
</dbReference>
<sequence>MGEAVKLTRNDSGGFRLKTNLTIWVFYSSDRFHLHISQELAKCPNISFETISFHSLVVANLTHFTPPDLIFVETGPNWAQKVMELQHYEAPSDQDAHEASLIVFGNENDNGALKIALKIGAADFISDKVELSELIPMFKNVVEEKLANRSIGELYVFLNTKGGAGASMLAVNTAMELAKVHPEKVLLLDLDLQFGVINDYLNTNSAYGIADAIANVADLDEMSLGGYVTKHKSGLHMLSFKPENSYDNYEKAHKFSKLLPILRDYYPYVVVDLSRGLDRMFTSVISPASKVFLVTQQNLVAIKNTSRLVKLLTFEFGLAKEQMEMVVNRYEKRQSIKLKDIEETLPGLVLHMIPNDFKAAVESANLGRPFVEAKKSGPLAKAVIDFTHALIPEAEEKSSWLKRLFT</sequence>
<dbReference type="OrthoDB" id="5813333at2"/>
<dbReference type="EMBL" id="FNDD01000001">
    <property type="protein sequence ID" value="SDG66201.1"/>
    <property type="molecule type" value="Genomic_DNA"/>
</dbReference>
<accession>A0A1G7W2U0</accession>
<name>A0A1G7W2U0_9VIBR</name>
<evidence type="ECO:0000259" key="3">
    <source>
        <dbReference type="Pfam" id="PF13614"/>
    </source>
</evidence>
<dbReference type="GO" id="GO:0005829">
    <property type="term" value="C:cytosol"/>
    <property type="evidence" value="ECO:0007669"/>
    <property type="project" value="TreeGrafter"/>
</dbReference>
<dbReference type="GO" id="GO:0016887">
    <property type="term" value="F:ATP hydrolysis activity"/>
    <property type="evidence" value="ECO:0007669"/>
    <property type="project" value="TreeGrafter"/>
</dbReference>
<dbReference type="Gene3D" id="3.40.50.300">
    <property type="entry name" value="P-loop containing nucleotide triphosphate hydrolases"/>
    <property type="match status" value="1"/>
</dbReference>
<dbReference type="InterPro" id="IPR050625">
    <property type="entry name" value="ParA/MinD_ATPase"/>
</dbReference>
<feature type="domain" description="AAA" evidence="3">
    <location>
        <begin position="156"/>
        <end position="312"/>
    </location>
</feature>
<evidence type="ECO:0000313" key="5">
    <source>
        <dbReference type="Proteomes" id="UP000198854"/>
    </source>
</evidence>
<organism evidence="4 5">
    <name type="scientific">Vibrio xiamenensis</name>
    <dbReference type="NCBI Taxonomy" id="861298"/>
    <lineage>
        <taxon>Bacteria</taxon>
        <taxon>Pseudomonadati</taxon>
        <taxon>Pseudomonadota</taxon>
        <taxon>Gammaproteobacteria</taxon>
        <taxon>Vibrionales</taxon>
        <taxon>Vibrionaceae</taxon>
        <taxon>Vibrio</taxon>
    </lineage>
</organism>
<protein>
    <submittedName>
        <fullName evidence="4">Pilus assembly protein CpaE</fullName>
    </submittedName>
</protein>
<keyword evidence="5" id="KW-1185">Reference proteome</keyword>
<dbReference type="PANTHER" id="PTHR43384:SF6">
    <property type="entry name" value="SEPTUM SITE-DETERMINING PROTEIN MIND HOMOLOG, CHLOROPLASTIC"/>
    <property type="match status" value="1"/>
</dbReference>
<dbReference type="Pfam" id="PF13614">
    <property type="entry name" value="AAA_31"/>
    <property type="match status" value="1"/>
</dbReference>
<evidence type="ECO:0000313" key="4">
    <source>
        <dbReference type="EMBL" id="SDG66201.1"/>
    </source>
</evidence>
<dbReference type="InterPro" id="IPR027417">
    <property type="entry name" value="P-loop_NTPase"/>
</dbReference>
<reference evidence="4 5" key="1">
    <citation type="submission" date="2016-10" db="EMBL/GenBank/DDBJ databases">
        <authorList>
            <person name="de Groot N.N."/>
        </authorList>
    </citation>
    <scope>NUCLEOTIDE SEQUENCE [LARGE SCALE GENOMIC DNA]</scope>
    <source>
        <strain evidence="4 5">CGMCC 1.10228</strain>
    </source>
</reference>
<dbReference type="Proteomes" id="UP000198854">
    <property type="component" value="Unassembled WGS sequence"/>
</dbReference>
<dbReference type="GO" id="GO:0009898">
    <property type="term" value="C:cytoplasmic side of plasma membrane"/>
    <property type="evidence" value="ECO:0007669"/>
    <property type="project" value="TreeGrafter"/>
</dbReference>
<dbReference type="SUPFAM" id="SSF52540">
    <property type="entry name" value="P-loop containing nucleoside triphosphate hydrolases"/>
    <property type="match status" value="1"/>
</dbReference>